<evidence type="ECO:0000313" key="10">
    <source>
        <dbReference type="EMBL" id="KAA2265780.1"/>
    </source>
</evidence>
<evidence type="ECO:0000259" key="8">
    <source>
        <dbReference type="PROSITE" id="PS50893"/>
    </source>
</evidence>
<evidence type="ECO:0000256" key="6">
    <source>
        <dbReference type="ARBA" id="ARBA00023136"/>
    </source>
</evidence>
<evidence type="ECO:0000256" key="7">
    <source>
        <dbReference type="SAM" id="Phobius"/>
    </source>
</evidence>
<dbReference type="GO" id="GO:0005524">
    <property type="term" value="F:ATP binding"/>
    <property type="evidence" value="ECO:0007669"/>
    <property type="project" value="UniProtKB-KW"/>
</dbReference>
<dbReference type="InterPro" id="IPR003593">
    <property type="entry name" value="AAA+_ATPase"/>
</dbReference>
<feature type="domain" description="ABC transporter" evidence="8">
    <location>
        <begin position="342"/>
        <end position="589"/>
    </location>
</feature>
<dbReference type="InterPro" id="IPR017871">
    <property type="entry name" value="ABC_transporter-like_CS"/>
</dbReference>
<name>A0A5B2XS36_9PSEU</name>
<evidence type="ECO:0000256" key="4">
    <source>
        <dbReference type="ARBA" id="ARBA00022840"/>
    </source>
</evidence>
<keyword evidence="3" id="KW-0547">Nucleotide-binding</keyword>
<dbReference type="AlphaFoldDB" id="A0A5B2XS36"/>
<dbReference type="Proteomes" id="UP000323454">
    <property type="component" value="Unassembled WGS sequence"/>
</dbReference>
<dbReference type="Gene3D" id="1.20.1560.10">
    <property type="entry name" value="ABC transporter type 1, transmembrane domain"/>
    <property type="match status" value="1"/>
</dbReference>
<reference evidence="10 11" key="1">
    <citation type="submission" date="2019-09" db="EMBL/GenBank/DDBJ databases">
        <title>Goodfellowia gen. nov., a new genus of the Pseudonocardineae related to Actinoalloteichus, containing Goodfellowia coeruleoviolacea gen. nov., comb. nov. gen. nov., comb. nov.</title>
        <authorList>
            <person name="Labeda D."/>
        </authorList>
    </citation>
    <scope>NUCLEOTIDE SEQUENCE [LARGE SCALE GENOMIC DNA]</scope>
    <source>
        <strain evidence="10 11">AN110305</strain>
    </source>
</reference>
<feature type="transmembrane region" description="Helical" evidence="7">
    <location>
        <begin position="246"/>
        <end position="270"/>
    </location>
</feature>
<feature type="transmembrane region" description="Helical" evidence="7">
    <location>
        <begin position="28"/>
        <end position="48"/>
    </location>
</feature>
<dbReference type="PROSITE" id="PS00211">
    <property type="entry name" value="ABC_TRANSPORTER_1"/>
    <property type="match status" value="1"/>
</dbReference>
<dbReference type="SMART" id="SM00382">
    <property type="entry name" value="AAA"/>
    <property type="match status" value="1"/>
</dbReference>
<dbReference type="RefSeq" id="WP_149848065.1">
    <property type="nucleotide sequence ID" value="NZ_VUOB01000005.1"/>
</dbReference>
<evidence type="ECO:0000259" key="9">
    <source>
        <dbReference type="PROSITE" id="PS50929"/>
    </source>
</evidence>
<keyword evidence="6 7" id="KW-0472">Membrane</keyword>
<dbReference type="InterPro" id="IPR039421">
    <property type="entry name" value="Type_1_exporter"/>
</dbReference>
<evidence type="ECO:0000256" key="5">
    <source>
        <dbReference type="ARBA" id="ARBA00022989"/>
    </source>
</evidence>
<feature type="domain" description="ABC transmembrane type-1" evidence="9">
    <location>
        <begin position="142"/>
        <end position="302"/>
    </location>
</feature>
<feature type="transmembrane region" description="Helical" evidence="7">
    <location>
        <begin position="282"/>
        <end position="305"/>
    </location>
</feature>
<dbReference type="EMBL" id="VUOB01000005">
    <property type="protein sequence ID" value="KAA2265780.1"/>
    <property type="molecule type" value="Genomic_DNA"/>
</dbReference>
<comment type="subcellular location">
    <subcellularLocation>
        <location evidence="1">Cell membrane</location>
        <topology evidence="1">Multi-pass membrane protein</topology>
    </subcellularLocation>
</comment>
<organism evidence="10 11">
    <name type="scientific">Solihabitans fulvus</name>
    <dbReference type="NCBI Taxonomy" id="1892852"/>
    <lineage>
        <taxon>Bacteria</taxon>
        <taxon>Bacillati</taxon>
        <taxon>Actinomycetota</taxon>
        <taxon>Actinomycetes</taxon>
        <taxon>Pseudonocardiales</taxon>
        <taxon>Pseudonocardiaceae</taxon>
        <taxon>Solihabitans</taxon>
    </lineage>
</organism>
<evidence type="ECO:0000256" key="2">
    <source>
        <dbReference type="ARBA" id="ARBA00022692"/>
    </source>
</evidence>
<dbReference type="PROSITE" id="PS50929">
    <property type="entry name" value="ABC_TM1F"/>
    <property type="match status" value="1"/>
</dbReference>
<protein>
    <submittedName>
        <fullName evidence="10">ABC transporter ATP-binding protein</fullName>
    </submittedName>
</protein>
<reference evidence="10 11" key="2">
    <citation type="submission" date="2019-09" db="EMBL/GenBank/DDBJ databases">
        <authorList>
            <person name="Jin C."/>
        </authorList>
    </citation>
    <scope>NUCLEOTIDE SEQUENCE [LARGE SCALE GENOMIC DNA]</scope>
    <source>
        <strain evidence="10 11">AN110305</strain>
    </source>
</reference>
<dbReference type="Pfam" id="PF00005">
    <property type="entry name" value="ABC_tran"/>
    <property type="match status" value="1"/>
</dbReference>
<feature type="transmembrane region" description="Helical" evidence="7">
    <location>
        <begin position="60"/>
        <end position="83"/>
    </location>
</feature>
<sequence length="595" mass="64259">MPDGLRAVGLIIALTFRADPWRAAWLVVRSPIAMCSLLGTAYGAKLLIDGALTANGGGVLAGALALVAVQLLGTLSGVGSLAARAMVIEKTTLLIDLRLMQAALDTPGLDLHETPRHRDQLELLRLRRGELGEVVDSVSHNLGMLLLTGGSVLLLARIHPLLLLLPLAAIPSLLVSPLAERMRVRAQEDTVETLRSANHVFELATNASPAKEIRLFGLGPVLLDRHRREWDRADELQNRAVWTGSFLAAGSWLVFAAAYVASIAFVAVLATHGRATPGDVLMSVQVAAGVNRFVQGLVFMAGWLYGQIKTAGRLVWLTNYARSALPPVAEPAEPPDRLSSGITFEGVTFRYPDTEREVIRDLTLHIPAGTTVAVVGENGAGKSTLVKLLARFYEPTEGRILVDGTDLRSFDPVRWRTRWAAGFQDFARFELLAGETVGVGDLPRIGEPAAIDSALERAAATGTVEALPLGTRTPLGRTFDDGVELSGGQWQKLALGRAMMRESPLVLVLDEPTASLDAVTEHELFRHYASRARGMAAETGAITVLVSHRFSTVQMAELIMVLDDRRLVEVGSHDELIARNGLYAELFELQASSYR</sequence>
<proteinExistence type="predicted"/>
<dbReference type="InterPro" id="IPR027417">
    <property type="entry name" value="P-loop_NTPase"/>
</dbReference>
<gene>
    <name evidence="10" type="ORF">F0L68_04260</name>
</gene>
<dbReference type="GO" id="GO:0015421">
    <property type="term" value="F:ABC-type oligopeptide transporter activity"/>
    <property type="evidence" value="ECO:0007669"/>
    <property type="project" value="TreeGrafter"/>
</dbReference>
<evidence type="ECO:0000256" key="1">
    <source>
        <dbReference type="ARBA" id="ARBA00004651"/>
    </source>
</evidence>
<dbReference type="OrthoDB" id="9806127at2"/>
<dbReference type="PANTHER" id="PTHR43394:SF1">
    <property type="entry name" value="ATP-BINDING CASSETTE SUB-FAMILY B MEMBER 10, MITOCHONDRIAL"/>
    <property type="match status" value="1"/>
</dbReference>
<accession>A0A5B2XS36</accession>
<dbReference type="GO" id="GO:0005886">
    <property type="term" value="C:plasma membrane"/>
    <property type="evidence" value="ECO:0007669"/>
    <property type="project" value="UniProtKB-SubCell"/>
</dbReference>
<dbReference type="InterPro" id="IPR036640">
    <property type="entry name" value="ABC1_TM_sf"/>
</dbReference>
<keyword evidence="5 7" id="KW-1133">Transmembrane helix</keyword>
<dbReference type="SUPFAM" id="SSF90123">
    <property type="entry name" value="ABC transporter transmembrane region"/>
    <property type="match status" value="1"/>
</dbReference>
<dbReference type="PANTHER" id="PTHR43394">
    <property type="entry name" value="ATP-DEPENDENT PERMEASE MDL1, MITOCHONDRIAL"/>
    <property type="match status" value="1"/>
</dbReference>
<dbReference type="InterPro" id="IPR003439">
    <property type="entry name" value="ABC_transporter-like_ATP-bd"/>
</dbReference>
<comment type="caution">
    <text evidence="10">The sequence shown here is derived from an EMBL/GenBank/DDBJ whole genome shotgun (WGS) entry which is preliminary data.</text>
</comment>
<dbReference type="SUPFAM" id="SSF52540">
    <property type="entry name" value="P-loop containing nucleoside triphosphate hydrolases"/>
    <property type="match status" value="1"/>
</dbReference>
<keyword evidence="2 7" id="KW-0812">Transmembrane</keyword>
<dbReference type="GO" id="GO:0016887">
    <property type="term" value="F:ATP hydrolysis activity"/>
    <property type="evidence" value="ECO:0007669"/>
    <property type="project" value="InterPro"/>
</dbReference>
<dbReference type="InterPro" id="IPR011527">
    <property type="entry name" value="ABC1_TM_dom"/>
</dbReference>
<keyword evidence="4 10" id="KW-0067">ATP-binding</keyword>
<dbReference type="PROSITE" id="PS50893">
    <property type="entry name" value="ABC_TRANSPORTER_2"/>
    <property type="match status" value="1"/>
</dbReference>
<evidence type="ECO:0000256" key="3">
    <source>
        <dbReference type="ARBA" id="ARBA00022741"/>
    </source>
</evidence>
<keyword evidence="11" id="KW-1185">Reference proteome</keyword>
<evidence type="ECO:0000313" key="11">
    <source>
        <dbReference type="Proteomes" id="UP000323454"/>
    </source>
</evidence>
<dbReference type="Gene3D" id="3.40.50.300">
    <property type="entry name" value="P-loop containing nucleotide triphosphate hydrolases"/>
    <property type="match status" value="1"/>
</dbReference>